<name>A0A2J6QB34_9HELO</name>
<feature type="domain" description="FAD-binding" evidence="7">
    <location>
        <begin position="146"/>
        <end position="325"/>
    </location>
</feature>
<feature type="signal peptide" evidence="6">
    <location>
        <begin position="1"/>
        <end position="25"/>
    </location>
</feature>
<evidence type="ECO:0000256" key="6">
    <source>
        <dbReference type="SAM" id="SignalP"/>
    </source>
</evidence>
<dbReference type="STRING" id="1745343.A0A2J6QB34"/>
<dbReference type="PANTHER" id="PTHR13789">
    <property type="entry name" value="MONOOXYGENASE"/>
    <property type="match status" value="1"/>
</dbReference>
<dbReference type="GO" id="GO:0004497">
    <property type="term" value="F:monooxygenase activity"/>
    <property type="evidence" value="ECO:0007669"/>
    <property type="project" value="UniProtKB-KW"/>
</dbReference>
<dbReference type="InterPro" id="IPR002938">
    <property type="entry name" value="FAD-bd"/>
</dbReference>
<evidence type="ECO:0000256" key="2">
    <source>
        <dbReference type="ARBA" id="ARBA00022630"/>
    </source>
</evidence>
<dbReference type="SUPFAM" id="SSF51905">
    <property type="entry name" value="FAD/NAD(P)-binding domain"/>
    <property type="match status" value="1"/>
</dbReference>
<dbReference type="PRINTS" id="PR00420">
    <property type="entry name" value="RNGMNOXGNASE"/>
</dbReference>
<dbReference type="EMBL" id="KZ613475">
    <property type="protein sequence ID" value="PMD23476.1"/>
    <property type="molecule type" value="Genomic_DNA"/>
</dbReference>
<gene>
    <name evidence="8" type="ORF">NA56DRAFT_701774</name>
</gene>
<evidence type="ECO:0000259" key="7">
    <source>
        <dbReference type="Pfam" id="PF01494"/>
    </source>
</evidence>
<dbReference type="Proteomes" id="UP000235672">
    <property type="component" value="Unassembled WGS sequence"/>
</dbReference>
<dbReference type="PANTHER" id="PTHR13789:SF314">
    <property type="entry name" value="FAD-BINDING DOMAIN-CONTAINING PROTEIN"/>
    <property type="match status" value="1"/>
</dbReference>
<comment type="similarity">
    <text evidence="1">Belongs to the paxM FAD-dependent monooxygenase family.</text>
</comment>
<evidence type="ECO:0000256" key="4">
    <source>
        <dbReference type="ARBA" id="ARBA00023002"/>
    </source>
</evidence>
<dbReference type="Pfam" id="PF13450">
    <property type="entry name" value="NAD_binding_8"/>
    <property type="match status" value="1"/>
</dbReference>
<evidence type="ECO:0000256" key="5">
    <source>
        <dbReference type="ARBA" id="ARBA00023033"/>
    </source>
</evidence>
<evidence type="ECO:0000313" key="8">
    <source>
        <dbReference type="EMBL" id="PMD23476.1"/>
    </source>
</evidence>
<dbReference type="InterPro" id="IPR050493">
    <property type="entry name" value="FAD-dep_Monooxygenase_BioMet"/>
</dbReference>
<keyword evidence="2" id="KW-0285">Flavoprotein</keyword>
<evidence type="ECO:0000256" key="1">
    <source>
        <dbReference type="ARBA" id="ARBA00007992"/>
    </source>
</evidence>
<dbReference type="SUPFAM" id="SSF54373">
    <property type="entry name" value="FAD-linked reductases, C-terminal domain"/>
    <property type="match status" value="1"/>
</dbReference>
<accession>A0A2J6QB34</accession>
<evidence type="ECO:0000256" key="3">
    <source>
        <dbReference type="ARBA" id="ARBA00022827"/>
    </source>
</evidence>
<evidence type="ECO:0000313" key="9">
    <source>
        <dbReference type="Proteomes" id="UP000235672"/>
    </source>
</evidence>
<dbReference type="Pfam" id="PF01494">
    <property type="entry name" value="FAD_binding_3"/>
    <property type="match status" value="1"/>
</dbReference>
<protein>
    <submittedName>
        <fullName evidence="8">FAD/NAD(P)-binding domain-containing protein</fullName>
    </submittedName>
</protein>
<dbReference type="GO" id="GO:0071949">
    <property type="term" value="F:FAD binding"/>
    <property type="evidence" value="ECO:0007669"/>
    <property type="project" value="InterPro"/>
</dbReference>
<keyword evidence="9" id="KW-1185">Reference proteome</keyword>
<dbReference type="AlphaFoldDB" id="A0A2J6QB34"/>
<organism evidence="8 9">
    <name type="scientific">Hyaloscypha hepaticicola</name>
    <dbReference type="NCBI Taxonomy" id="2082293"/>
    <lineage>
        <taxon>Eukaryota</taxon>
        <taxon>Fungi</taxon>
        <taxon>Dikarya</taxon>
        <taxon>Ascomycota</taxon>
        <taxon>Pezizomycotina</taxon>
        <taxon>Leotiomycetes</taxon>
        <taxon>Helotiales</taxon>
        <taxon>Hyaloscyphaceae</taxon>
        <taxon>Hyaloscypha</taxon>
    </lineage>
</organism>
<reference evidence="8 9" key="1">
    <citation type="submission" date="2016-05" db="EMBL/GenBank/DDBJ databases">
        <title>A degradative enzymes factory behind the ericoid mycorrhizal symbiosis.</title>
        <authorList>
            <consortium name="DOE Joint Genome Institute"/>
            <person name="Martino E."/>
            <person name="Morin E."/>
            <person name="Grelet G."/>
            <person name="Kuo A."/>
            <person name="Kohler A."/>
            <person name="Daghino S."/>
            <person name="Barry K."/>
            <person name="Choi C."/>
            <person name="Cichocki N."/>
            <person name="Clum A."/>
            <person name="Copeland A."/>
            <person name="Hainaut M."/>
            <person name="Haridas S."/>
            <person name="Labutti K."/>
            <person name="Lindquist E."/>
            <person name="Lipzen A."/>
            <person name="Khouja H.-R."/>
            <person name="Murat C."/>
            <person name="Ohm R."/>
            <person name="Olson A."/>
            <person name="Spatafora J."/>
            <person name="Veneault-Fourrey C."/>
            <person name="Henrissat B."/>
            <person name="Grigoriev I."/>
            <person name="Martin F."/>
            <person name="Perotto S."/>
        </authorList>
    </citation>
    <scope>NUCLEOTIDE SEQUENCE [LARGE SCALE GENOMIC DNA]</scope>
    <source>
        <strain evidence="8 9">UAMH 7357</strain>
    </source>
</reference>
<keyword evidence="5" id="KW-0503">Monooxygenase</keyword>
<keyword evidence="6" id="KW-0732">Signal</keyword>
<dbReference type="InterPro" id="IPR036188">
    <property type="entry name" value="FAD/NAD-bd_sf"/>
</dbReference>
<sequence length="381" mass="42371">MGSNGNTVQLKILLVGAGIAGLTAATASKQAGHKVTLFESSRLLHEVGAAITLSPNGTRVLAKLGFDFDAAKGGGYAWILSLTSLAILWRKNISILLVPWTTLKGISDFHIGLFIIDLKLGVQIVRVDVENAEIETDDGIVWKGDILIGADGLHCCVRKATLSTNDEMEEEEVSEDDGWDIFRWLLDTKIIEEDSELKALFRQGRQTFVYPHQGKTFRLVWYSYRDGELQNLAAFCLAKLGESDREDYDASADKDNLLKRFSAYHPTLLKLMKAADAIKSWRLRNRTPLSTYVYGKTLLIGDAAHPMLPFNAQGGNQTLQDCGALVPAEETKYLGEKLKEYESDGPPNVARVDEMRENILRELGYDVLERCNEVLRGAKEY</sequence>
<feature type="chain" id="PRO_5014362445" evidence="6">
    <location>
        <begin position="26"/>
        <end position="381"/>
    </location>
</feature>
<keyword evidence="3" id="KW-0274">FAD</keyword>
<dbReference type="OrthoDB" id="9993796at2759"/>
<dbReference type="Gene3D" id="3.50.50.60">
    <property type="entry name" value="FAD/NAD(P)-binding domain"/>
    <property type="match status" value="1"/>
</dbReference>
<keyword evidence="4" id="KW-0560">Oxidoreductase</keyword>
<proteinExistence type="inferred from homology"/>